<dbReference type="GO" id="GO:0016757">
    <property type="term" value="F:glycosyltransferase activity"/>
    <property type="evidence" value="ECO:0007669"/>
    <property type="project" value="UniProtKB-KW"/>
</dbReference>
<dbReference type="Gene3D" id="3.90.550.10">
    <property type="entry name" value="Spore Coat Polysaccharide Biosynthesis Protein SpsA, Chain A"/>
    <property type="match status" value="1"/>
</dbReference>
<dbReference type="Proteomes" id="UP000075606">
    <property type="component" value="Unassembled WGS sequence"/>
</dbReference>
<evidence type="ECO:0000256" key="1">
    <source>
        <dbReference type="ARBA" id="ARBA00006739"/>
    </source>
</evidence>
<dbReference type="OrthoDB" id="9771846at2"/>
<organism evidence="5 6">
    <name type="scientific">Roseivirga spongicola</name>
    <dbReference type="NCBI Taxonomy" id="333140"/>
    <lineage>
        <taxon>Bacteria</taxon>
        <taxon>Pseudomonadati</taxon>
        <taxon>Bacteroidota</taxon>
        <taxon>Cytophagia</taxon>
        <taxon>Cytophagales</taxon>
        <taxon>Roseivirgaceae</taxon>
        <taxon>Roseivirga</taxon>
    </lineage>
</organism>
<dbReference type="EMBL" id="LRPC01000028">
    <property type="protein sequence ID" value="KYG73493.1"/>
    <property type="molecule type" value="Genomic_DNA"/>
</dbReference>
<dbReference type="PANTHER" id="PTHR43179">
    <property type="entry name" value="RHAMNOSYLTRANSFERASE WBBL"/>
    <property type="match status" value="1"/>
</dbReference>
<evidence type="ECO:0000256" key="3">
    <source>
        <dbReference type="ARBA" id="ARBA00022679"/>
    </source>
</evidence>
<dbReference type="PANTHER" id="PTHR43179:SF12">
    <property type="entry name" value="GALACTOFURANOSYLTRANSFERASE GLFT2"/>
    <property type="match status" value="1"/>
</dbReference>
<evidence type="ECO:0000256" key="2">
    <source>
        <dbReference type="ARBA" id="ARBA00022676"/>
    </source>
</evidence>
<accession>A0A150X451</accession>
<dbReference type="InterPro" id="IPR029044">
    <property type="entry name" value="Nucleotide-diphossugar_trans"/>
</dbReference>
<evidence type="ECO:0000313" key="6">
    <source>
        <dbReference type="Proteomes" id="UP000075606"/>
    </source>
</evidence>
<comment type="similarity">
    <text evidence="1">Belongs to the glycosyltransferase 2 family.</text>
</comment>
<keyword evidence="3" id="KW-0808">Transferase</keyword>
<sequence>MNPLVSIITVNYKQQAVTSELLHSISKLGYPNLEVIVVDNCQEGDDTQNYQSILPGAIVLNAKENLGFAGGNNLGIEKAKGDYLFLVNNDTELENGLIESLLSRFTEPTIGAVSPVLKYFSQPDKIQFAGFTPINSLTGRNELLKNTQSNSPYETPYFHGAAVMLKKEVIENCGLMPEQFFLYYEELEWSNIIKQGGYKLLVDPAVHVLHKESISTGKNSPLKLYYQTRNRLHFMRNKGKLNWFTFVSFFLLISTPKNFLKHLLLREWKHLNAFNKGISDGLIQKKFGFRPI</sequence>
<keyword evidence="2" id="KW-0328">Glycosyltransferase</keyword>
<gene>
    <name evidence="5" type="ORF">AWW68_12425</name>
</gene>
<dbReference type="AlphaFoldDB" id="A0A150X451"/>
<protein>
    <recommendedName>
        <fullName evidence="4">Glycosyltransferase 2-like domain-containing protein</fullName>
    </recommendedName>
</protein>
<dbReference type="Pfam" id="PF00535">
    <property type="entry name" value="Glycos_transf_2"/>
    <property type="match status" value="1"/>
</dbReference>
<reference evidence="5 6" key="1">
    <citation type="submission" date="2016-01" db="EMBL/GenBank/DDBJ databases">
        <title>Genome sequencing of Roseivirga spongicola UST030701-084.</title>
        <authorList>
            <person name="Selvaratnam C."/>
            <person name="Thevarajoo S."/>
            <person name="Goh K.M."/>
            <person name="Ee R."/>
            <person name="Chan K.-G."/>
            <person name="Chong C.S."/>
        </authorList>
    </citation>
    <scope>NUCLEOTIDE SEQUENCE [LARGE SCALE GENOMIC DNA]</scope>
    <source>
        <strain evidence="5 6">UST030701-084</strain>
    </source>
</reference>
<dbReference type="InterPro" id="IPR001173">
    <property type="entry name" value="Glyco_trans_2-like"/>
</dbReference>
<evidence type="ECO:0000313" key="5">
    <source>
        <dbReference type="EMBL" id="KYG73493.1"/>
    </source>
</evidence>
<dbReference type="STRING" id="333140.AWW68_12425"/>
<feature type="domain" description="Glycosyltransferase 2-like" evidence="4">
    <location>
        <begin position="6"/>
        <end position="172"/>
    </location>
</feature>
<dbReference type="RefSeq" id="WP_068221869.1">
    <property type="nucleotide sequence ID" value="NZ_CP139724.1"/>
</dbReference>
<keyword evidence="6" id="KW-1185">Reference proteome</keyword>
<evidence type="ECO:0000259" key="4">
    <source>
        <dbReference type="Pfam" id="PF00535"/>
    </source>
</evidence>
<comment type="caution">
    <text evidence="5">The sequence shown here is derived from an EMBL/GenBank/DDBJ whole genome shotgun (WGS) entry which is preliminary data.</text>
</comment>
<name>A0A150X451_9BACT</name>
<dbReference type="SUPFAM" id="SSF53448">
    <property type="entry name" value="Nucleotide-diphospho-sugar transferases"/>
    <property type="match status" value="1"/>
</dbReference>
<proteinExistence type="inferred from homology"/>
<dbReference type="CDD" id="cd04186">
    <property type="entry name" value="GT_2_like_c"/>
    <property type="match status" value="1"/>
</dbReference>